<gene>
    <name evidence="1" type="ORF">CGLO_14764</name>
</gene>
<name>T0L3H0_COLGC</name>
<protein>
    <submittedName>
        <fullName evidence="1">Uncharacterized protein</fullName>
    </submittedName>
</protein>
<sequence>MVVFGGAGFSSSQRIAWRWLRPDRGHLESQAEDHSQGLVEVVSLGLGLGHGSLEQPEEDGMRSWREG</sequence>
<dbReference type="Proteomes" id="UP000015530">
    <property type="component" value="Unassembled WGS sequence"/>
</dbReference>
<evidence type="ECO:0000313" key="1">
    <source>
        <dbReference type="EMBL" id="EQB46201.1"/>
    </source>
</evidence>
<accession>T0L3H0</accession>
<evidence type="ECO:0000313" key="2">
    <source>
        <dbReference type="Proteomes" id="UP000015530"/>
    </source>
</evidence>
<reference evidence="2" key="1">
    <citation type="journal article" date="2013" name="Mol. Plant Microbe Interact.">
        <title>Global aspects of pacC regulation of pathogenicity genes in Colletotrichum gloeosporioides as revealed by transcriptome analysis.</title>
        <authorList>
            <person name="Alkan N."/>
            <person name="Meng X."/>
            <person name="Friedlander G."/>
            <person name="Reuveni E."/>
            <person name="Sukno S."/>
            <person name="Sherman A."/>
            <person name="Thon M."/>
            <person name="Fluhr R."/>
            <person name="Prusky D."/>
        </authorList>
    </citation>
    <scope>NUCLEOTIDE SEQUENCE [LARGE SCALE GENOMIC DNA]</scope>
    <source>
        <strain evidence="2">Cg-14</strain>
    </source>
</reference>
<comment type="caution">
    <text evidence="1">The sequence shown here is derived from an EMBL/GenBank/DDBJ whole genome shotgun (WGS) entry which is preliminary data.</text>
</comment>
<dbReference type="HOGENOM" id="CLU_2812180_0_0_1"/>
<dbReference type="AlphaFoldDB" id="T0L3H0"/>
<proteinExistence type="predicted"/>
<dbReference type="EMBL" id="AMYD01003496">
    <property type="protein sequence ID" value="EQB46201.1"/>
    <property type="molecule type" value="Genomic_DNA"/>
</dbReference>
<organism evidence="1 2">
    <name type="scientific">Colletotrichum gloeosporioides (strain Cg-14)</name>
    <name type="common">Anthracnose fungus</name>
    <name type="synonym">Glomerella cingulata</name>
    <dbReference type="NCBI Taxonomy" id="1237896"/>
    <lineage>
        <taxon>Eukaryota</taxon>
        <taxon>Fungi</taxon>
        <taxon>Dikarya</taxon>
        <taxon>Ascomycota</taxon>
        <taxon>Pezizomycotina</taxon>
        <taxon>Sordariomycetes</taxon>
        <taxon>Hypocreomycetidae</taxon>
        <taxon>Glomerellales</taxon>
        <taxon>Glomerellaceae</taxon>
        <taxon>Colletotrichum</taxon>
        <taxon>Colletotrichum gloeosporioides species complex</taxon>
    </lineage>
</organism>